<dbReference type="Pfam" id="PF00293">
    <property type="entry name" value="NUDIX"/>
    <property type="match status" value="1"/>
</dbReference>
<dbReference type="PROSITE" id="PS51462">
    <property type="entry name" value="NUDIX"/>
    <property type="match status" value="1"/>
</dbReference>
<dbReference type="Gene3D" id="3.90.79.10">
    <property type="entry name" value="Nucleoside Triphosphate Pyrophosphohydrolase"/>
    <property type="match status" value="1"/>
</dbReference>
<keyword evidence="3" id="KW-0479">Metal-binding</keyword>
<comment type="cofactor">
    <cofactor evidence="1">
        <name>Mn(2+)</name>
        <dbReference type="ChEBI" id="CHEBI:29035"/>
    </cofactor>
</comment>
<evidence type="ECO:0000256" key="7">
    <source>
        <dbReference type="SAM" id="MobiDB-lite"/>
    </source>
</evidence>
<evidence type="ECO:0000256" key="2">
    <source>
        <dbReference type="ARBA" id="ARBA00001946"/>
    </source>
</evidence>
<gene>
    <name evidence="9" type="ORF">CALVIDRAFT_53211</name>
</gene>
<dbReference type="STRING" id="1330018.A0A167NU55"/>
<proteinExistence type="predicted"/>
<keyword evidence="5" id="KW-0460">Magnesium</keyword>
<dbReference type="InterPro" id="IPR000086">
    <property type="entry name" value="NUDIX_hydrolase_dom"/>
</dbReference>
<feature type="region of interest" description="Disordered" evidence="7">
    <location>
        <begin position="79"/>
        <end position="100"/>
    </location>
</feature>
<dbReference type="InterPro" id="IPR045121">
    <property type="entry name" value="CoAse"/>
</dbReference>
<dbReference type="InterPro" id="IPR015797">
    <property type="entry name" value="NUDIX_hydrolase-like_dom_sf"/>
</dbReference>
<dbReference type="OrthoDB" id="10260614at2759"/>
<evidence type="ECO:0000256" key="4">
    <source>
        <dbReference type="ARBA" id="ARBA00022801"/>
    </source>
</evidence>
<dbReference type="GO" id="GO:0090407">
    <property type="term" value="P:organophosphate biosynthetic process"/>
    <property type="evidence" value="ECO:0007669"/>
    <property type="project" value="UniProtKB-ARBA"/>
</dbReference>
<accession>A0A167NU55</accession>
<dbReference type="GO" id="GO:0034654">
    <property type="term" value="P:nucleobase-containing compound biosynthetic process"/>
    <property type="evidence" value="ECO:0007669"/>
    <property type="project" value="UniProtKB-ARBA"/>
</dbReference>
<feature type="compositionally biased region" description="Basic and acidic residues" evidence="7">
    <location>
        <begin position="87"/>
        <end position="100"/>
    </location>
</feature>
<dbReference type="Proteomes" id="UP000076738">
    <property type="component" value="Unassembled WGS sequence"/>
</dbReference>
<organism evidence="9 10">
    <name type="scientific">Calocera viscosa (strain TUFC12733)</name>
    <dbReference type="NCBI Taxonomy" id="1330018"/>
    <lineage>
        <taxon>Eukaryota</taxon>
        <taxon>Fungi</taxon>
        <taxon>Dikarya</taxon>
        <taxon>Basidiomycota</taxon>
        <taxon>Agaricomycotina</taxon>
        <taxon>Dacrymycetes</taxon>
        <taxon>Dacrymycetales</taxon>
        <taxon>Dacrymycetaceae</taxon>
        <taxon>Calocera</taxon>
    </lineage>
</organism>
<evidence type="ECO:0000256" key="5">
    <source>
        <dbReference type="ARBA" id="ARBA00022842"/>
    </source>
</evidence>
<dbReference type="CDD" id="cd03426">
    <property type="entry name" value="NUDIX_CoAse_Nudt7"/>
    <property type="match status" value="1"/>
</dbReference>
<dbReference type="EMBL" id="KV417277">
    <property type="protein sequence ID" value="KZO98079.1"/>
    <property type="molecule type" value="Genomic_DNA"/>
</dbReference>
<dbReference type="FunFam" id="3.90.79.10:FF:000036">
    <property type="entry name" value="Nudix hydrolase 11"/>
    <property type="match status" value="1"/>
</dbReference>
<dbReference type="AlphaFoldDB" id="A0A167NU55"/>
<evidence type="ECO:0000256" key="1">
    <source>
        <dbReference type="ARBA" id="ARBA00001936"/>
    </source>
</evidence>
<evidence type="ECO:0000313" key="9">
    <source>
        <dbReference type="EMBL" id="KZO98079.1"/>
    </source>
</evidence>
<dbReference type="PANTHER" id="PTHR12992">
    <property type="entry name" value="NUDIX HYDROLASE"/>
    <property type="match status" value="1"/>
</dbReference>
<keyword evidence="4" id="KW-0378">Hydrolase</keyword>
<dbReference type="SUPFAM" id="SSF55811">
    <property type="entry name" value="Nudix"/>
    <property type="match status" value="1"/>
</dbReference>
<dbReference type="PANTHER" id="PTHR12992:SF45">
    <property type="entry name" value="NUDIX HYDROLASE DOMAIN-CONTAINING PROTEIN"/>
    <property type="match status" value="1"/>
</dbReference>
<dbReference type="GO" id="GO:0010945">
    <property type="term" value="F:coenzyme A diphosphatase activity"/>
    <property type="evidence" value="ECO:0007669"/>
    <property type="project" value="InterPro"/>
</dbReference>
<dbReference type="GO" id="GO:0015938">
    <property type="term" value="P:coenzyme A catabolic process"/>
    <property type="evidence" value="ECO:0007669"/>
    <property type="project" value="TreeGrafter"/>
</dbReference>
<evidence type="ECO:0000256" key="3">
    <source>
        <dbReference type="ARBA" id="ARBA00022723"/>
    </source>
</evidence>
<dbReference type="GO" id="GO:0046872">
    <property type="term" value="F:metal ion binding"/>
    <property type="evidence" value="ECO:0007669"/>
    <property type="project" value="UniProtKB-KW"/>
</dbReference>
<name>A0A167NU55_CALVF</name>
<feature type="domain" description="Nudix hydrolase" evidence="8">
    <location>
        <begin position="46"/>
        <end position="182"/>
    </location>
</feature>
<dbReference type="GO" id="GO:0005737">
    <property type="term" value="C:cytoplasm"/>
    <property type="evidence" value="ECO:0007669"/>
    <property type="project" value="UniProtKB-ARBA"/>
</dbReference>
<comment type="cofactor">
    <cofactor evidence="2">
        <name>Mg(2+)</name>
        <dbReference type="ChEBI" id="CHEBI:18420"/>
    </cofactor>
</comment>
<evidence type="ECO:0000259" key="8">
    <source>
        <dbReference type="PROSITE" id="PS51462"/>
    </source>
</evidence>
<reference evidence="9 10" key="1">
    <citation type="journal article" date="2016" name="Mol. Biol. Evol.">
        <title>Comparative Genomics of Early-Diverging Mushroom-Forming Fungi Provides Insights into the Origins of Lignocellulose Decay Capabilities.</title>
        <authorList>
            <person name="Nagy L.G."/>
            <person name="Riley R."/>
            <person name="Tritt A."/>
            <person name="Adam C."/>
            <person name="Daum C."/>
            <person name="Floudas D."/>
            <person name="Sun H."/>
            <person name="Yadav J.S."/>
            <person name="Pangilinan J."/>
            <person name="Larsson K.H."/>
            <person name="Matsuura K."/>
            <person name="Barry K."/>
            <person name="Labutti K."/>
            <person name="Kuo R."/>
            <person name="Ohm R.A."/>
            <person name="Bhattacharya S.S."/>
            <person name="Shirouzu T."/>
            <person name="Yoshinaga Y."/>
            <person name="Martin F.M."/>
            <person name="Grigoriev I.V."/>
            <person name="Hibbett D.S."/>
        </authorList>
    </citation>
    <scope>NUCLEOTIDE SEQUENCE [LARGE SCALE GENOMIC DNA]</scope>
    <source>
        <strain evidence="9 10">TUFC12733</strain>
    </source>
</reference>
<protein>
    <recommendedName>
        <fullName evidence="8">Nudix hydrolase domain-containing protein</fullName>
    </recommendedName>
</protein>
<keyword evidence="10" id="KW-1185">Reference proteome</keyword>
<evidence type="ECO:0000313" key="10">
    <source>
        <dbReference type="Proteomes" id="UP000076738"/>
    </source>
</evidence>
<keyword evidence="6" id="KW-0464">Manganese</keyword>
<evidence type="ECO:0000256" key="6">
    <source>
        <dbReference type="ARBA" id="ARBA00023211"/>
    </source>
</evidence>
<dbReference type="GO" id="GO:0008893">
    <property type="term" value="F:guanosine-3',5'-bis(diphosphate) 3'-diphosphatase activity"/>
    <property type="evidence" value="ECO:0007669"/>
    <property type="project" value="UniProtKB-ARBA"/>
</dbReference>
<sequence length="293" mass="32813">MLSRNARARKRPKGSATLVPLTPLSRQCLRNLARYEPPKPLQVPRSGRAAVLIALFVGRMGDLYVLLTQRSMTLASYAGDTALPGGKAEKGDRSPEETARREAFEEIGLPKDPRIVPHLCTLEPFLAGNNLIVTPVVVLITDNALHPMLNKPEVATLFSHPLLAFLSSEAPFPRTRAGEEAYHTFRDIDWNPDPAAGKVRMHRFLTGREGEGIKPVFGLTAAILVRAAEVGFARQPEFELYAEGQRGMRQRIEWAMRNTPRLRDAAEGEGISWHLTEEEREQLRRKRKARSKL</sequence>